<feature type="domain" description="PLD phosphodiesterase" evidence="7">
    <location>
        <begin position="625"/>
        <end position="652"/>
    </location>
</feature>
<dbReference type="GO" id="GO:0004630">
    <property type="term" value="F:phospholipase D activity"/>
    <property type="evidence" value="ECO:0007669"/>
    <property type="project" value="UniProtKB-EC"/>
</dbReference>
<keyword evidence="4" id="KW-0378">Hydrolase</keyword>
<dbReference type="Gene3D" id="3.30.870.10">
    <property type="entry name" value="Endonuclease Chain A"/>
    <property type="match status" value="2"/>
</dbReference>
<evidence type="ECO:0000256" key="6">
    <source>
        <dbReference type="ARBA" id="ARBA00023098"/>
    </source>
</evidence>
<dbReference type="InterPro" id="IPR036871">
    <property type="entry name" value="PX_dom_sf"/>
</dbReference>
<reference evidence="8" key="1">
    <citation type="submission" date="2021-02" db="EMBL/GenBank/DDBJ databases">
        <authorList>
            <person name="Nowell W R."/>
        </authorList>
    </citation>
    <scope>NUCLEOTIDE SEQUENCE</scope>
</reference>
<dbReference type="Gene3D" id="3.30.1520.10">
    <property type="entry name" value="Phox-like domain"/>
    <property type="match status" value="1"/>
</dbReference>
<evidence type="ECO:0000313" key="8">
    <source>
        <dbReference type="EMBL" id="CAF4010254.1"/>
    </source>
</evidence>
<dbReference type="SMART" id="SM00233">
    <property type="entry name" value="PH"/>
    <property type="match status" value="1"/>
</dbReference>
<dbReference type="CDD" id="cd09141">
    <property type="entry name" value="PLDc_vPLD1_2_yPLD_like_2"/>
    <property type="match status" value="1"/>
</dbReference>
<dbReference type="PANTHER" id="PTHR18896:SF76">
    <property type="entry name" value="PHOSPHOLIPASE"/>
    <property type="match status" value="1"/>
</dbReference>
<evidence type="ECO:0000256" key="3">
    <source>
        <dbReference type="ARBA" id="ARBA00022737"/>
    </source>
</evidence>
<evidence type="ECO:0000256" key="1">
    <source>
        <dbReference type="ARBA" id="ARBA00000798"/>
    </source>
</evidence>
<dbReference type="Proteomes" id="UP000663881">
    <property type="component" value="Unassembled WGS sequence"/>
</dbReference>
<evidence type="ECO:0000256" key="2">
    <source>
        <dbReference type="ARBA" id="ARBA00012027"/>
    </source>
</evidence>
<dbReference type="InterPro" id="IPR016555">
    <property type="entry name" value="PLipase_D_euk"/>
</dbReference>
<keyword evidence="6" id="KW-0443">Lipid metabolism</keyword>
<dbReference type="SUPFAM" id="SSF50729">
    <property type="entry name" value="PH domain-like"/>
    <property type="match status" value="1"/>
</dbReference>
<organism evidence="8 9">
    <name type="scientific">Adineta steineri</name>
    <dbReference type="NCBI Taxonomy" id="433720"/>
    <lineage>
        <taxon>Eukaryota</taxon>
        <taxon>Metazoa</taxon>
        <taxon>Spiralia</taxon>
        <taxon>Gnathifera</taxon>
        <taxon>Rotifera</taxon>
        <taxon>Eurotatoria</taxon>
        <taxon>Bdelloidea</taxon>
        <taxon>Adinetida</taxon>
        <taxon>Adinetidae</taxon>
        <taxon>Adineta</taxon>
    </lineage>
</organism>
<dbReference type="InterPro" id="IPR025202">
    <property type="entry name" value="PLD-like_dom"/>
</dbReference>
<dbReference type="GO" id="GO:0009395">
    <property type="term" value="P:phospholipid catabolic process"/>
    <property type="evidence" value="ECO:0007669"/>
    <property type="project" value="TreeGrafter"/>
</dbReference>
<dbReference type="GO" id="GO:0006654">
    <property type="term" value="P:phosphatidic acid biosynthetic process"/>
    <property type="evidence" value="ECO:0007669"/>
    <property type="project" value="InterPro"/>
</dbReference>
<protein>
    <recommendedName>
        <fullName evidence="2">phospholipase D</fullName>
        <ecNumber evidence="2">3.1.4.4</ecNumber>
    </recommendedName>
</protein>
<dbReference type="GO" id="GO:0035091">
    <property type="term" value="F:phosphatidylinositol binding"/>
    <property type="evidence" value="ECO:0007669"/>
    <property type="project" value="InterPro"/>
</dbReference>
<evidence type="ECO:0000313" key="9">
    <source>
        <dbReference type="Proteomes" id="UP000663881"/>
    </source>
</evidence>
<accession>A0A819PIW4</accession>
<dbReference type="GO" id="GO:0035556">
    <property type="term" value="P:intracellular signal transduction"/>
    <property type="evidence" value="ECO:0007669"/>
    <property type="project" value="InterPro"/>
</dbReference>
<dbReference type="InterPro" id="IPR001736">
    <property type="entry name" value="PLipase_D/transphosphatidylase"/>
</dbReference>
<evidence type="ECO:0000256" key="4">
    <source>
        <dbReference type="ARBA" id="ARBA00022801"/>
    </source>
</evidence>
<comment type="caution">
    <text evidence="8">The sequence shown here is derived from an EMBL/GenBank/DDBJ whole genome shotgun (WGS) entry which is preliminary data.</text>
</comment>
<dbReference type="PROSITE" id="PS50035">
    <property type="entry name" value="PLD"/>
    <property type="match status" value="2"/>
</dbReference>
<dbReference type="SUPFAM" id="SSF56024">
    <property type="entry name" value="Phospholipase D/nuclease"/>
    <property type="match status" value="2"/>
</dbReference>
<sequence length="733" mass="85696">MPDVPIDIISIVAEQRNTNSTDFDDLYQYRIIIQHGPFQWKICKLYQHFIILNNALTKLSKGKTSTREADESSAWPSLPISKDKLIDDEGNNDPQICQLFSDYLNNVVRNSKCRTHPYEFFNVSRLSFVRGMSTSLKEGYFSKRFRNNNFLSRLPFTHNSNLFHNEQKWFVVKDSFITYMHRDTDQLAFPMLVDHGFTVLSNHYNTTMTNSEIQIRNLQETLTIKCENRHDYEQWMESLNLLKEKAFCFENKNDTRFHSFAQIRYNQLGYWFINGKSYMESIAKAILLAKEEIFITDWWLSPEIMLIRPNDDETMRLDNLLGKKASHNEKSLIIDQKIAFIGGIDLCFGRWDNEFYRLVDLDETTKQVGEESMDTSNRYFIGKDYVNVYEGQIDNVERFGEDFIDRKMVPRTPWHDEALVVFGEVARDAARHFIQRWNIHKVEKFANDSSYSFILPKTYDDEEELTVNNWKEFLEGHPCQINAQCVRSIGPWSASTRTTETSILNAYIQMIDGAEHFIFIENEFFVTVANDSFIQNPVSETLYQRIVRAHRLEEKFRIYIVLLLLPGSDNVNTVQASLNFIMRSIAKGDNSIFKRLEKAGIQPNDYISFFGLRQYDILMGVLVTETIFVHSKLMIVDDRMAICGSANINDRSLLGERDSELCVVINDIEEEQCLFNGRSINNYTDKPKLKDTDPNQAHEKLKNIQGLVVDYPIYFLDEENYLPSLRTREGISY</sequence>
<dbReference type="Pfam" id="PF13091">
    <property type="entry name" value="PLDc_2"/>
    <property type="match status" value="1"/>
</dbReference>
<dbReference type="PANTHER" id="PTHR18896">
    <property type="entry name" value="PHOSPHOLIPASE D"/>
    <property type="match status" value="1"/>
</dbReference>
<dbReference type="InterPro" id="IPR015679">
    <property type="entry name" value="PLipase_D_fam"/>
</dbReference>
<keyword evidence="3" id="KW-0677">Repeat</keyword>
<dbReference type="Gene3D" id="2.30.29.30">
    <property type="entry name" value="Pleckstrin-homology domain (PH domain)/Phosphotyrosine-binding domain (PTB)"/>
    <property type="match status" value="1"/>
</dbReference>
<evidence type="ECO:0000256" key="5">
    <source>
        <dbReference type="ARBA" id="ARBA00022963"/>
    </source>
</evidence>
<gene>
    <name evidence="8" type="ORF">OKA104_LOCUS30323</name>
</gene>
<dbReference type="SUPFAM" id="SSF64268">
    <property type="entry name" value="PX domain"/>
    <property type="match status" value="1"/>
</dbReference>
<keyword evidence="5" id="KW-0442">Lipid degradation</keyword>
<dbReference type="InterPro" id="IPR011993">
    <property type="entry name" value="PH-like_dom_sf"/>
</dbReference>
<comment type="catalytic activity">
    <reaction evidence="1">
        <text>a 1,2-diacyl-sn-glycero-3-phosphocholine + H2O = a 1,2-diacyl-sn-glycero-3-phosphate + choline + H(+)</text>
        <dbReference type="Rhea" id="RHEA:14445"/>
        <dbReference type="ChEBI" id="CHEBI:15354"/>
        <dbReference type="ChEBI" id="CHEBI:15377"/>
        <dbReference type="ChEBI" id="CHEBI:15378"/>
        <dbReference type="ChEBI" id="CHEBI:57643"/>
        <dbReference type="ChEBI" id="CHEBI:58608"/>
        <dbReference type="EC" id="3.1.4.4"/>
    </reaction>
</comment>
<name>A0A819PIW4_9BILA</name>
<dbReference type="SMART" id="SM00155">
    <property type="entry name" value="PLDc"/>
    <property type="match status" value="2"/>
</dbReference>
<evidence type="ECO:0000259" key="7">
    <source>
        <dbReference type="PROSITE" id="PS50035"/>
    </source>
</evidence>
<proteinExistence type="predicted"/>
<dbReference type="EC" id="3.1.4.4" evidence="2"/>
<dbReference type="EMBL" id="CAJOAY010003228">
    <property type="protein sequence ID" value="CAF4010254.1"/>
    <property type="molecule type" value="Genomic_DNA"/>
</dbReference>
<dbReference type="Pfam" id="PF00614">
    <property type="entry name" value="PLDc"/>
    <property type="match status" value="1"/>
</dbReference>
<feature type="domain" description="PLD phosphodiesterase" evidence="7">
    <location>
        <begin position="323"/>
        <end position="350"/>
    </location>
</feature>
<dbReference type="PIRSF" id="PIRSF009376">
    <property type="entry name" value="Phospholipase_D_euk"/>
    <property type="match status" value="1"/>
</dbReference>
<dbReference type="InterPro" id="IPR001849">
    <property type="entry name" value="PH_domain"/>
</dbReference>
<dbReference type="AlphaFoldDB" id="A0A819PIW4"/>